<sequence length="128" mass="13965">MAFYFVLSIPFLERDSGGGGASSENKARDDARLEAVVRAMELGYAGVCPFREAASVAFNRDLLGGASLASPFHQFTRLTILAVALNRSALLRTHDLDVLRPLSQDAFDKACESSEVRSGYGFLETIRF</sequence>
<dbReference type="AlphaFoldDB" id="A0A426ZGI4"/>
<dbReference type="GO" id="GO:0005655">
    <property type="term" value="C:nucleolar ribonuclease P complex"/>
    <property type="evidence" value="ECO:0007669"/>
    <property type="project" value="TreeGrafter"/>
</dbReference>
<dbReference type="Proteomes" id="UP000287651">
    <property type="component" value="Unassembled WGS sequence"/>
</dbReference>
<dbReference type="PANTHER" id="PTHR13031">
    <property type="entry name" value="RIBONUCLEASE P SUBUNIT P30"/>
    <property type="match status" value="1"/>
</dbReference>
<reference evidence="1 2" key="1">
    <citation type="journal article" date="2014" name="Agronomy (Basel)">
        <title>A Draft Genome Sequence for Ensete ventricosum, the Drought-Tolerant Tree Against Hunger.</title>
        <authorList>
            <person name="Harrison J."/>
            <person name="Moore K.A."/>
            <person name="Paszkiewicz K."/>
            <person name="Jones T."/>
            <person name="Grant M."/>
            <person name="Ambacheew D."/>
            <person name="Muzemil S."/>
            <person name="Studholme D.J."/>
        </authorList>
    </citation>
    <scope>NUCLEOTIDE SEQUENCE [LARGE SCALE GENOMIC DNA]</scope>
</reference>
<dbReference type="InterPro" id="IPR002738">
    <property type="entry name" value="RNase_P_p30"/>
</dbReference>
<organism evidence="1 2">
    <name type="scientific">Ensete ventricosum</name>
    <name type="common">Abyssinian banana</name>
    <name type="synonym">Musa ensete</name>
    <dbReference type="NCBI Taxonomy" id="4639"/>
    <lineage>
        <taxon>Eukaryota</taxon>
        <taxon>Viridiplantae</taxon>
        <taxon>Streptophyta</taxon>
        <taxon>Embryophyta</taxon>
        <taxon>Tracheophyta</taxon>
        <taxon>Spermatophyta</taxon>
        <taxon>Magnoliopsida</taxon>
        <taxon>Liliopsida</taxon>
        <taxon>Zingiberales</taxon>
        <taxon>Musaceae</taxon>
        <taxon>Ensete</taxon>
    </lineage>
</organism>
<accession>A0A426ZGI4</accession>
<protein>
    <submittedName>
        <fullName evidence="1">Uncharacterized protein</fullName>
    </submittedName>
</protein>
<dbReference type="PANTHER" id="PTHR13031:SF0">
    <property type="entry name" value="RIBONUCLEASE P PROTEIN SUBUNIT P30"/>
    <property type="match status" value="1"/>
</dbReference>
<gene>
    <name evidence="1" type="ORF">B296_00036474</name>
</gene>
<proteinExistence type="predicted"/>
<dbReference type="GO" id="GO:0003723">
    <property type="term" value="F:RNA binding"/>
    <property type="evidence" value="ECO:0007669"/>
    <property type="project" value="TreeGrafter"/>
</dbReference>
<name>A0A426ZGI4_ENSVE</name>
<comment type="caution">
    <text evidence="1">The sequence shown here is derived from an EMBL/GenBank/DDBJ whole genome shotgun (WGS) entry which is preliminary data.</text>
</comment>
<evidence type="ECO:0000313" key="2">
    <source>
        <dbReference type="Proteomes" id="UP000287651"/>
    </source>
</evidence>
<evidence type="ECO:0000313" key="1">
    <source>
        <dbReference type="EMBL" id="RRT63086.1"/>
    </source>
</evidence>
<dbReference type="GO" id="GO:0008033">
    <property type="term" value="P:tRNA processing"/>
    <property type="evidence" value="ECO:0007669"/>
    <property type="project" value="InterPro"/>
</dbReference>
<dbReference type="EMBL" id="AMZH03006727">
    <property type="protein sequence ID" value="RRT63086.1"/>
    <property type="molecule type" value="Genomic_DNA"/>
</dbReference>